<feature type="binding site" evidence="7">
    <location>
        <begin position="70"/>
        <end position="71"/>
    </location>
    <ligand>
        <name>substrate</name>
    </ligand>
</feature>
<evidence type="ECO:0000313" key="8">
    <source>
        <dbReference type="EMBL" id="HIR58891.1"/>
    </source>
</evidence>
<evidence type="ECO:0000256" key="3">
    <source>
        <dbReference type="ARBA" id="ARBA00022960"/>
    </source>
</evidence>
<feature type="binding site" evidence="7">
    <location>
        <begin position="6"/>
        <end position="7"/>
    </location>
    <ligand>
        <name>substrate</name>
    </ligand>
</feature>
<dbReference type="PROSITE" id="PS00923">
    <property type="entry name" value="ASP_GLU_RACEMASE_1"/>
    <property type="match status" value="1"/>
</dbReference>
<proteinExistence type="inferred from homology"/>
<dbReference type="EC" id="5.1.1.3" evidence="2 7"/>
<evidence type="ECO:0000256" key="1">
    <source>
        <dbReference type="ARBA" id="ARBA00001602"/>
    </source>
</evidence>
<comment type="similarity">
    <text evidence="7">Belongs to the aspartate/glutamate racemases family.</text>
</comment>
<dbReference type="GO" id="GO:0008360">
    <property type="term" value="P:regulation of cell shape"/>
    <property type="evidence" value="ECO:0007669"/>
    <property type="project" value="UniProtKB-KW"/>
</dbReference>
<keyword evidence="4 7" id="KW-0573">Peptidoglycan synthesis</keyword>
<dbReference type="PANTHER" id="PTHR21198:SF3">
    <property type="entry name" value="GLUTAMATE RACEMASE"/>
    <property type="match status" value="1"/>
</dbReference>
<evidence type="ECO:0000313" key="9">
    <source>
        <dbReference type="Proteomes" id="UP000824232"/>
    </source>
</evidence>
<comment type="catalytic activity">
    <reaction evidence="1 7">
        <text>L-glutamate = D-glutamate</text>
        <dbReference type="Rhea" id="RHEA:12813"/>
        <dbReference type="ChEBI" id="CHEBI:29985"/>
        <dbReference type="ChEBI" id="CHEBI:29986"/>
        <dbReference type="EC" id="5.1.1.3"/>
    </reaction>
</comment>
<feature type="active site" description="Proton donor/acceptor" evidence="7">
    <location>
        <position position="69"/>
    </location>
</feature>
<dbReference type="InterPro" id="IPR018187">
    <property type="entry name" value="Asp/Glu_racemase_AS_1"/>
</dbReference>
<dbReference type="EMBL" id="DVHC01000027">
    <property type="protein sequence ID" value="HIR58891.1"/>
    <property type="molecule type" value="Genomic_DNA"/>
</dbReference>
<dbReference type="GO" id="GO:0009252">
    <property type="term" value="P:peptidoglycan biosynthetic process"/>
    <property type="evidence" value="ECO:0007669"/>
    <property type="project" value="UniProtKB-UniRule"/>
</dbReference>
<organism evidence="8 9">
    <name type="scientific">Candidatus Onthousia excrementipullorum</name>
    <dbReference type="NCBI Taxonomy" id="2840884"/>
    <lineage>
        <taxon>Bacteria</taxon>
        <taxon>Bacillati</taxon>
        <taxon>Bacillota</taxon>
        <taxon>Bacilli</taxon>
        <taxon>Candidatus Onthousia</taxon>
    </lineage>
</organism>
<name>A0A9D1DU14_9FIRM</name>
<keyword evidence="3 7" id="KW-0133">Cell shape</keyword>
<feature type="binding site" evidence="7">
    <location>
        <begin position="38"/>
        <end position="39"/>
    </location>
    <ligand>
        <name>substrate</name>
    </ligand>
</feature>
<reference evidence="8" key="1">
    <citation type="submission" date="2020-10" db="EMBL/GenBank/DDBJ databases">
        <authorList>
            <person name="Gilroy R."/>
        </authorList>
    </citation>
    <scope>NUCLEOTIDE SEQUENCE</scope>
    <source>
        <strain evidence="8">CHK184-20233</strain>
    </source>
</reference>
<dbReference type="SUPFAM" id="SSF53681">
    <property type="entry name" value="Aspartate/glutamate racemase"/>
    <property type="match status" value="2"/>
</dbReference>
<evidence type="ECO:0000256" key="6">
    <source>
        <dbReference type="ARBA" id="ARBA00023316"/>
    </source>
</evidence>
<dbReference type="InterPro" id="IPR004391">
    <property type="entry name" value="Glu_race"/>
</dbReference>
<feature type="active site" description="Proton donor/acceptor" evidence="7">
    <location>
        <position position="175"/>
    </location>
</feature>
<dbReference type="Pfam" id="PF01177">
    <property type="entry name" value="Asp_Glu_race"/>
    <property type="match status" value="1"/>
</dbReference>
<keyword evidence="5 7" id="KW-0413">Isomerase</keyword>
<dbReference type="GO" id="GO:0071555">
    <property type="term" value="P:cell wall organization"/>
    <property type="evidence" value="ECO:0007669"/>
    <property type="project" value="UniProtKB-KW"/>
</dbReference>
<dbReference type="GO" id="GO:0008881">
    <property type="term" value="F:glutamate racemase activity"/>
    <property type="evidence" value="ECO:0007669"/>
    <property type="project" value="UniProtKB-UniRule"/>
</dbReference>
<dbReference type="AlphaFoldDB" id="A0A9D1DU14"/>
<dbReference type="PROSITE" id="PS00924">
    <property type="entry name" value="ASP_GLU_RACEMASE_2"/>
    <property type="match status" value="1"/>
</dbReference>
<comment type="function">
    <text evidence="7">Provides the (R)-glutamate required for cell wall biosynthesis.</text>
</comment>
<evidence type="ECO:0000256" key="2">
    <source>
        <dbReference type="ARBA" id="ARBA00013090"/>
    </source>
</evidence>
<protein>
    <recommendedName>
        <fullName evidence="2 7">Glutamate racemase</fullName>
        <ecNumber evidence="2 7">5.1.1.3</ecNumber>
    </recommendedName>
</protein>
<dbReference type="HAMAP" id="MF_00258">
    <property type="entry name" value="Glu_racemase"/>
    <property type="match status" value="1"/>
</dbReference>
<sequence length="246" mass="27691">MIGVLDSGIGGVTVLREILKQGINAKFIYYSDSKNNPYGDKSYGEVYDIVKEIVDYLLDKGCVAIVIACNTASAICVKRLRVEYPDTLFIAIEPAYKMVHDYNPKGKTLVMATEGTIKSEKFLTLFNKYDNHKTILLPCKGLAELIEKGNEDEINQYLESNLSRYKDIDNVVLGCTHYPLIKDNIRRVLSNVKFFDGSLGVSKELARQLNLRGITFDNKSYSVVFIDSSGDASKEKRFRELLISSE</sequence>
<accession>A0A9D1DU14</accession>
<dbReference type="Proteomes" id="UP000824232">
    <property type="component" value="Unassembled WGS sequence"/>
</dbReference>
<evidence type="ECO:0000256" key="7">
    <source>
        <dbReference type="HAMAP-Rule" id="MF_00258"/>
    </source>
</evidence>
<keyword evidence="6 7" id="KW-0961">Cell wall biogenesis/degradation</keyword>
<dbReference type="InterPro" id="IPR001920">
    <property type="entry name" value="Asp/Glu_race"/>
</dbReference>
<evidence type="ECO:0000256" key="4">
    <source>
        <dbReference type="ARBA" id="ARBA00022984"/>
    </source>
</evidence>
<comment type="pathway">
    <text evidence="7">Cell wall biogenesis; peptidoglycan biosynthesis.</text>
</comment>
<dbReference type="InterPro" id="IPR015942">
    <property type="entry name" value="Asp/Glu/hydantoin_racemase"/>
</dbReference>
<dbReference type="PANTHER" id="PTHR21198">
    <property type="entry name" value="GLUTAMATE RACEMASE"/>
    <property type="match status" value="1"/>
</dbReference>
<feature type="binding site" evidence="7">
    <location>
        <begin position="176"/>
        <end position="177"/>
    </location>
    <ligand>
        <name>substrate</name>
    </ligand>
</feature>
<gene>
    <name evidence="7 8" type="primary">murI</name>
    <name evidence="8" type="ORF">IAB38_02470</name>
</gene>
<dbReference type="InterPro" id="IPR033134">
    <property type="entry name" value="Asp/Glu_racemase_AS_2"/>
</dbReference>
<reference evidence="8" key="2">
    <citation type="journal article" date="2021" name="PeerJ">
        <title>Extensive microbial diversity within the chicken gut microbiome revealed by metagenomics and culture.</title>
        <authorList>
            <person name="Gilroy R."/>
            <person name="Ravi A."/>
            <person name="Getino M."/>
            <person name="Pursley I."/>
            <person name="Horton D.L."/>
            <person name="Alikhan N.F."/>
            <person name="Baker D."/>
            <person name="Gharbi K."/>
            <person name="Hall N."/>
            <person name="Watson M."/>
            <person name="Adriaenssens E.M."/>
            <person name="Foster-Nyarko E."/>
            <person name="Jarju S."/>
            <person name="Secka A."/>
            <person name="Antonio M."/>
            <person name="Oren A."/>
            <person name="Chaudhuri R.R."/>
            <person name="La Ragione R."/>
            <person name="Hildebrand F."/>
            <person name="Pallen M.J."/>
        </authorList>
    </citation>
    <scope>NUCLEOTIDE SEQUENCE</scope>
    <source>
        <strain evidence="8">CHK184-20233</strain>
    </source>
</reference>
<comment type="caution">
    <text evidence="8">The sequence shown here is derived from an EMBL/GenBank/DDBJ whole genome shotgun (WGS) entry which is preliminary data.</text>
</comment>
<evidence type="ECO:0000256" key="5">
    <source>
        <dbReference type="ARBA" id="ARBA00023235"/>
    </source>
</evidence>
<dbReference type="NCBIfam" id="TIGR00067">
    <property type="entry name" value="glut_race"/>
    <property type="match status" value="1"/>
</dbReference>
<dbReference type="Gene3D" id="3.40.50.1860">
    <property type="match status" value="2"/>
</dbReference>